<feature type="region of interest" description="Disordered" evidence="1">
    <location>
        <begin position="41"/>
        <end position="66"/>
    </location>
</feature>
<evidence type="ECO:0000313" key="4">
    <source>
        <dbReference type="Proteomes" id="UP000593735"/>
    </source>
</evidence>
<sequence>MTHRRPVRHRGRAVVRPRGPLALLAVLLVALATFLGGAPTPTALSGPSATQSAPKQLCERQDGYTSWDPEASPDYYRVVGTAVVDVDVAAGTVRYEVLDDLGRTGRAMAKVTYDMMEAGSARERGDISSLHPSGWGHNAEVTIANPGARDYHGALYNRSHLVAKSLGGADAQENLVCGTRTQNVGDNQGQDGGMAYTEGLARTWLAAHPDGAVFYSATPVYEGTELLCRSVIVDVRSSDNSLDLEVEVYNAALGFDVDYATGEFRAS</sequence>
<evidence type="ECO:0000259" key="2">
    <source>
        <dbReference type="Pfam" id="PF13930"/>
    </source>
</evidence>
<gene>
    <name evidence="3" type="ORF">INP52_05960</name>
</gene>
<keyword evidence="3" id="KW-0378">Hydrolase</keyword>
<protein>
    <submittedName>
        <fullName evidence="3">DNA/RNA non-specific endonuclease</fullName>
    </submittedName>
</protein>
<dbReference type="Pfam" id="PF13930">
    <property type="entry name" value="Endonuclea_NS_2"/>
    <property type="match status" value="1"/>
</dbReference>
<dbReference type="Proteomes" id="UP000593735">
    <property type="component" value="Chromosome"/>
</dbReference>
<proteinExistence type="predicted"/>
<reference evidence="3 4" key="1">
    <citation type="submission" date="2020-10" db="EMBL/GenBank/DDBJ databases">
        <title>Olsenella immobilis sp.nov., isolated from the mud in a fermentation cellar used for the production of Chinese strong-flavoured liquor.</title>
        <authorList>
            <person name="Lu L."/>
        </authorList>
    </citation>
    <scope>NUCLEOTIDE SEQUENCE [LARGE SCALE GENOMIC DNA]</scope>
    <source>
        <strain evidence="3 4">LZLJ-2</strain>
    </source>
</reference>
<dbReference type="AlphaFoldDB" id="A0A7S7M747"/>
<keyword evidence="4" id="KW-1185">Reference proteome</keyword>
<keyword evidence="3" id="KW-0255">Endonuclease</keyword>
<evidence type="ECO:0000313" key="3">
    <source>
        <dbReference type="EMBL" id="QOY59982.1"/>
    </source>
</evidence>
<organism evidence="3 4">
    <name type="scientific">Thermophilibacter immobilis</name>
    <dbReference type="NCBI Taxonomy" id="2779519"/>
    <lineage>
        <taxon>Bacteria</taxon>
        <taxon>Bacillati</taxon>
        <taxon>Actinomycetota</taxon>
        <taxon>Coriobacteriia</taxon>
        <taxon>Coriobacteriales</taxon>
        <taxon>Atopobiaceae</taxon>
        <taxon>Thermophilibacter</taxon>
    </lineage>
</organism>
<dbReference type="RefSeq" id="WP_194369968.1">
    <property type="nucleotide sequence ID" value="NZ_CP063767.1"/>
</dbReference>
<accession>A0A7S7M747</accession>
<name>A0A7S7M747_9ACTN</name>
<dbReference type="InterPro" id="IPR044929">
    <property type="entry name" value="DNA/RNA_non-sp_Endonuclease_sf"/>
</dbReference>
<dbReference type="GO" id="GO:0004519">
    <property type="term" value="F:endonuclease activity"/>
    <property type="evidence" value="ECO:0007669"/>
    <property type="project" value="UniProtKB-KW"/>
</dbReference>
<feature type="domain" description="Type VII secretion system protein EssD-like" evidence="2">
    <location>
        <begin position="129"/>
        <end position="237"/>
    </location>
</feature>
<keyword evidence="3" id="KW-0540">Nuclease</keyword>
<dbReference type="Gene3D" id="3.40.570.10">
    <property type="entry name" value="Extracellular Endonuclease, subunit A"/>
    <property type="match status" value="1"/>
</dbReference>
<dbReference type="KEGG" id="tio:INP52_05960"/>
<evidence type="ECO:0000256" key="1">
    <source>
        <dbReference type="SAM" id="MobiDB-lite"/>
    </source>
</evidence>
<feature type="compositionally biased region" description="Polar residues" evidence="1">
    <location>
        <begin position="42"/>
        <end position="54"/>
    </location>
</feature>
<dbReference type="EMBL" id="CP063767">
    <property type="protein sequence ID" value="QOY59982.1"/>
    <property type="molecule type" value="Genomic_DNA"/>
</dbReference>
<dbReference type="InterPro" id="IPR044927">
    <property type="entry name" value="Endonuclea_NS_2"/>
</dbReference>